<evidence type="ECO:0000259" key="3">
    <source>
        <dbReference type="PROSITE" id="PS50110"/>
    </source>
</evidence>
<dbReference type="InterPro" id="IPR050595">
    <property type="entry name" value="Bact_response_regulator"/>
</dbReference>
<evidence type="ECO:0000313" key="4">
    <source>
        <dbReference type="EMBL" id="HDD53516.1"/>
    </source>
</evidence>
<dbReference type="Gene3D" id="3.40.50.2300">
    <property type="match status" value="1"/>
</dbReference>
<dbReference type="CDD" id="cd00156">
    <property type="entry name" value="REC"/>
    <property type="match status" value="1"/>
</dbReference>
<dbReference type="Pfam" id="PF00072">
    <property type="entry name" value="Response_reg"/>
    <property type="match status" value="1"/>
</dbReference>
<accession>A0A7C0Y9R4</accession>
<proteinExistence type="predicted"/>
<feature type="domain" description="Response regulatory" evidence="3">
    <location>
        <begin position="35"/>
        <end position="150"/>
    </location>
</feature>
<name>A0A7C0Y9R4_9BACT</name>
<keyword evidence="1 2" id="KW-0597">Phosphoprotein</keyword>
<dbReference type="InterPro" id="IPR011006">
    <property type="entry name" value="CheY-like_superfamily"/>
</dbReference>
<gene>
    <name evidence="4" type="ORF">ENF32_05555</name>
</gene>
<dbReference type="SUPFAM" id="SSF52172">
    <property type="entry name" value="CheY-like"/>
    <property type="match status" value="1"/>
</dbReference>
<evidence type="ECO:0000256" key="2">
    <source>
        <dbReference type="PROSITE-ProRule" id="PRU00169"/>
    </source>
</evidence>
<dbReference type="PANTHER" id="PTHR44591:SF3">
    <property type="entry name" value="RESPONSE REGULATORY DOMAIN-CONTAINING PROTEIN"/>
    <property type="match status" value="1"/>
</dbReference>
<evidence type="ECO:0000256" key="1">
    <source>
        <dbReference type="ARBA" id="ARBA00022553"/>
    </source>
</evidence>
<dbReference type="AlphaFoldDB" id="A0A7C0Y9R4"/>
<comment type="caution">
    <text evidence="4">The sequence shown here is derived from an EMBL/GenBank/DDBJ whole genome shotgun (WGS) entry which is preliminary data.</text>
</comment>
<dbReference type="SMART" id="SM00448">
    <property type="entry name" value="REC"/>
    <property type="match status" value="1"/>
</dbReference>
<dbReference type="PANTHER" id="PTHR44591">
    <property type="entry name" value="STRESS RESPONSE REGULATOR PROTEIN 1"/>
    <property type="match status" value="1"/>
</dbReference>
<dbReference type="Proteomes" id="UP000885690">
    <property type="component" value="Unassembled WGS sequence"/>
</dbReference>
<feature type="modified residue" description="4-aspartylphosphate" evidence="2">
    <location>
        <position position="86"/>
    </location>
</feature>
<dbReference type="GO" id="GO:0000160">
    <property type="term" value="P:phosphorelay signal transduction system"/>
    <property type="evidence" value="ECO:0007669"/>
    <property type="project" value="InterPro"/>
</dbReference>
<organism evidence="4">
    <name type="scientific">Thermosulfidibacter takaii</name>
    <dbReference type="NCBI Taxonomy" id="412593"/>
    <lineage>
        <taxon>Bacteria</taxon>
        <taxon>Pseudomonadati</taxon>
        <taxon>Thermosulfidibacterota</taxon>
        <taxon>Thermosulfidibacteria</taxon>
        <taxon>Thermosulfidibacterales</taxon>
        <taxon>Thermosulfidibacteraceae</taxon>
    </lineage>
</organism>
<reference evidence="4" key="1">
    <citation type="journal article" date="2020" name="mSystems">
        <title>Genome- and Community-Level Interaction Insights into Carbon Utilization and Element Cycling Functions of Hydrothermarchaeota in Hydrothermal Sediment.</title>
        <authorList>
            <person name="Zhou Z."/>
            <person name="Liu Y."/>
            <person name="Xu W."/>
            <person name="Pan J."/>
            <person name="Luo Z.H."/>
            <person name="Li M."/>
        </authorList>
    </citation>
    <scope>NUCLEOTIDE SEQUENCE [LARGE SCALE GENOMIC DNA]</scope>
    <source>
        <strain evidence="4">HyVt-115</strain>
    </source>
</reference>
<dbReference type="EMBL" id="DQWS01000207">
    <property type="protein sequence ID" value="HDD53516.1"/>
    <property type="molecule type" value="Genomic_DNA"/>
</dbReference>
<dbReference type="InterPro" id="IPR001789">
    <property type="entry name" value="Sig_transdc_resp-reg_receiver"/>
</dbReference>
<dbReference type="PROSITE" id="PS50110">
    <property type="entry name" value="RESPONSE_REGULATORY"/>
    <property type="match status" value="1"/>
</dbReference>
<protein>
    <submittedName>
        <fullName evidence="4">Response regulator</fullName>
    </submittedName>
</protein>
<sequence length="164" mass="18244">MVLIYTQRFRGATDCQVFCSVQNALVGWRMEERKVVVVADDEEMVRDFLRVVFSRVECRFLEAATAEEALELVKREGPRVALVMLDAVMPGKGGVEIIPQVRREAPQAKVVLFSGSPGPFRKRALALGAHEVMGKPFRLDALLSMAEKVLGQERQADMTPAKAL</sequence>